<evidence type="ECO:0000313" key="2">
    <source>
        <dbReference type="EMBL" id="KAK7386599.1"/>
    </source>
</evidence>
<comment type="caution">
    <text evidence="2">The sequence shown here is derived from an EMBL/GenBank/DDBJ whole genome shotgun (WGS) entry which is preliminary data.</text>
</comment>
<feature type="region of interest" description="Disordered" evidence="1">
    <location>
        <begin position="62"/>
        <end position="90"/>
    </location>
</feature>
<protein>
    <submittedName>
        <fullName evidence="2">Uncharacterized protein</fullName>
    </submittedName>
</protein>
<proteinExistence type="predicted"/>
<gene>
    <name evidence="2" type="ORF">VNO78_26932</name>
</gene>
<accession>A0AAN9RZX3</accession>
<evidence type="ECO:0000256" key="1">
    <source>
        <dbReference type="SAM" id="MobiDB-lite"/>
    </source>
</evidence>
<dbReference type="AlphaFoldDB" id="A0AAN9RZX3"/>
<name>A0AAN9RZX3_PSOTE</name>
<evidence type="ECO:0000313" key="3">
    <source>
        <dbReference type="Proteomes" id="UP001386955"/>
    </source>
</evidence>
<feature type="region of interest" description="Disordered" evidence="1">
    <location>
        <begin position="103"/>
        <end position="122"/>
    </location>
</feature>
<feature type="compositionally biased region" description="Basic and acidic residues" evidence="1">
    <location>
        <begin position="62"/>
        <end position="80"/>
    </location>
</feature>
<sequence length="122" mass="14474">MRQHSPPLLQHDAMSSFTDMRIELEKKQKKQVKRLMEAIEIKMMKKLKVKEEEISKLKKLNWDKNGEGTSGMKEDVESERRHRHRQRQRQLCAERSAYIPFATDSPQLPLHSDHPTMHLNTT</sequence>
<organism evidence="2 3">
    <name type="scientific">Psophocarpus tetragonolobus</name>
    <name type="common">Winged bean</name>
    <name type="synonym">Dolichos tetragonolobus</name>
    <dbReference type="NCBI Taxonomy" id="3891"/>
    <lineage>
        <taxon>Eukaryota</taxon>
        <taxon>Viridiplantae</taxon>
        <taxon>Streptophyta</taxon>
        <taxon>Embryophyta</taxon>
        <taxon>Tracheophyta</taxon>
        <taxon>Spermatophyta</taxon>
        <taxon>Magnoliopsida</taxon>
        <taxon>eudicotyledons</taxon>
        <taxon>Gunneridae</taxon>
        <taxon>Pentapetalae</taxon>
        <taxon>rosids</taxon>
        <taxon>fabids</taxon>
        <taxon>Fabales</taxon>
        <taxon>Fabaceae</taxon>
        <taxon>Papilionoideae</taxon>
        <taxon>50 kb inversion clade</taxon>
        <taxon>NPAAA clade</taxon>
        <taxon>indigoferoid/millettioid clade</taxon>
        <taxon>Phaseoleae</taxon>
        <taxon>Psophocarpus</taxon>
    </lineage>
</organism>
<dbReference type="EMBL" id="JAYMYS010000007">
    <property type="protein sequence ID" value="KAK7386599.1"/>
    <property type="molecule type" value="Genomic_DNA"/>
</dbReference>
<reference evidence="2 3" key="1">
    <citation type="submission" date="2024-01" db="EMBL/GenBank/DDBJ databases">
        <title>The genomes of 5 underutilized Papilionoideae crops provide insights into root nodulation and disease resistanc.</title>
        <authorList>
            <person name="Jiang F."/>
        </authorList>
    </citation>
    <scope>NUCLEOTIDE SEQUENCE [LARGE SCALE GENOMIC DNA]</scope>
    <source>
        <strain evidence="2">DUOXIRENSHENG_FW03</strain>
        <tissue evidence="2">Leaves</tissue>
    </source>
</reference>
<dbReference type="Proteomes" id="UP001386955">
    <property type="component" value="Unassembled WGS sequence"/>
</dbReference>
<keyword evidence="3" id="KW-1185">Reference proteome</keyword>